<feature type="domain" description="DUF11" evidence="4">
    <location>
        <begin position="174"/>
        <end position="281"/>
    </location>
</feature>
<evidence type="ECO:0000313" key="5">
    <source>
        <dbReference type="EMBL" id="SDJ28748.1"/>
    </source>
</evidence>
<organism evidence="5 6">
    <name type="scientific">Nonomuraea maritima</name>
    <dbReference type="NCBI Taxonomy" id="683260"/>
    <lineage>
        <taxon>Bacteria</taxon>
        <taxon>Bacillati</taxon>
        <taxon>Actinomycetota</taxon>
        <taxon>Actinomycetes</taxon>
        <taxon>Streptosporangiales</taxon>
        <taxon>Streptosporangiaceae</taxon>
        <taxon>Nonomuraea</taxon>
    </lineage>
</organism>
<keyword evidence="3" id="KW-0732">Signal</keyword>
<keyword evidence="2" id="KW-0472">Membrane</keyword>
<dbReference type="InterPro" id="IPR047589">
    <property type="entry name" value="DUF11_rpt"/>
</dbReference>
<dbReference type="Gene3D" id="2.60.40.10">
    <property type="entry name" value="Immunoglobulins"/>
    <property type="match status" value="1"/>
</dbReference>
<keyword evidence="2" id="KW-1133">Transmembrane helix</keyword>
<keyword evidence="6" id="KW-1185">Reference proteome</keyword>
<dbReference type="STRING" id="683260.SAMN05421874_101320"/>
<evidence type="ECO:0000313" key="6">
    <source>
        <dbReference type="Proteomes" id="UP000198683"/>
    </source>
</evidence>
<dbReference type="InterPro" id="IPR013783">
    <property type="entry name" value="Ig-like_fold"/>
</dbReference>
<evidence type="ECO:0000256" key="1">
    <source>
        <dbReference type="SAM" id="MobiDB-lite"/>
    </source>
</evidence>
<dbReference type="OrthoDB" id="5024153at2"/>
<dbReference type="EMBL" id="FNFB01000001">
    <property type="protein sequence ID" value="SDJ28748.1"/>
    <property type="molecule type" value="Genomic_DNA"/>
</dbReference>
<feature type="transmembrane region" description="Helical" evidence="2">
    <location>
        <begin position="359"/>
        <end position="379"/>
    </location>
</feature>
<dbReference type="InterPro" id="IPR001434">
    <property type="entry name" value="OmcB-like_DUF11"/>
</dbReference>
<evidence type="ECO:0000256" key="2">
    <source>
        <dbReference type="SAM" id="Phobius"/>
    </source>
</evidence>
<feature type="compositionally biased region" description="Polar residues" evidence="1">
    <location>
        <begin position="275"/>
        <end position="293"/>
    </location>
</feature>
<keyword evidence="2" id="KW-0812">Transmembrane</keyword>
<feature type="region of interest" description="Disordered" evidence="1">
    <location>
        <begin position="262"/>
        <end position="349"/>
    </location>
</feature>
<name>A0A1G8SHN6_9ACTN</name>
<feature type="chain" id="PRO_5011735863" evidence="3">
    <location>
        <begin position="23"/>
        <end position="389"/>
    </location>
</feature>
<gene>
    <name evidence="5" type="ORF">SAMN05421874_101320</name>
</gene>
<dbReference type="RefSeq" id="WP_090758762.1">
    <property type="nucleotide sequence ID" value="NZ_FNFB01000001.1"/>
</dbReference>
<dbReference type="InterPro" id="IPR051172">
    <property type="entry name" value="Chlamydia_OmcB"/>
</dbReference>
<feature type="signal peptide" evidence="3">
    <location>
        <begin position="1"/>
        <end position="22"/>
    </location>
</feature>
<protein>
    <submittedName>
        <fullName evidence="5">Conserved repeat domain-containing protein</fullName>
    </submittedName>
</protein>
<proteinExistence type="predicted"/>
<evidence type="ECO:0000256" key="3">
    <source>
        <dbReference type="SAM" id="SignalP"/>
    </source>
</evidence>
<dbReference type="GO" id="GO:0005975">
    <property type="term" value="P:carbohydrate metabolic process"/>
    <property type="evidence" value="ECO:0007669"/>
    <property type="project" value="UniProtKB-ARBA"/>
</dbReference>
<dbReference type="AlphaFoldDB" id="A0A1G8SHN6"/>
<dbReference type="PANTHER" id="PTHR34819">
    <property type="entry name" value="LARGE CYSTEINE-RICH PERIPLASMIC PROTEIN OMCB"/>
    <property type="match status" value="1"/>
</dbReference>
<feature type="domain" description="DUF11" evidence="4">
    <location>
        <begin position="56"/>
        <end position="155"/>
    </location>
</feature>
<feature type="compositionally biased region" description="Basic and acidic residues" evidence="1">
    <location>
        <begin position="305"/>
        <end position="331"/>
    </location>
</feature>
<reference evidence="5 6" key="1">
    <citation type="submission" date="2016-10" db="EMBL/GenBank/DDBJ databases">
        <authorList>
            <person name="de Groot N.N."/>
        </authorList>
    </citation>
    <scope>NUCLEOTIDE SEQUENCE [LARGE SCALE GENOMIC DNA]</scope>
    <source>
        <strain evidence="5 6">CGMCC 4.5681</strain>
    </source>
</reference>
<dbReference type="Pfam" id="PF01345">
    <property type="entry name" value="DUF11"/>
    <property type="match status" value="2"/>
</dbReference>
<sequence>MGRPGFAAVAALAVLTATGASASAAAEAVATPPADAPGAVAVPLASPLVSPAAAQLRVRGSVAPDPMVAGATSVYTLTVTNAGAGDARDVMLTGVLDRHVSPGPLPGGCRLVARTVTCAGLELPAGHTVTYEIPLTTGAAVPEKTDIVHRAEVTAPGQAGDAVQFVTPTRSMSDVEVVKRGRRAARAGGRIAYTLTVTNRGPSRATGVSVHDSPGGTLAERPAACPGTGADVVCTVGALGPNKSRTFRYTVTSDAPGRVGGCATVRTGGRDGNPANDSSCARTTVKQARSPKSASGEAEETTAEQADRLPEDERVVVPLEEPRAPHREERRRSRPVANDDAEPADAPVSATLPLAGTSWRLLGLGAALLLGGALVVSCLSRQSTGRRRR</sequence>
<dbReference type="Proteomes" id="UP000198683">
    <property type="component" value="Unassembled WGS sequence"/>
</dbReference>
<dbReference type="NCBIfam" id="TIGR01451">
    <property type="entry name" value="B_ant_repeat"/>
    <property type="match status" value="1"/>
</dbReference>
<evidence type="ECO:0000259" key="4">
    <source>
        <dbReference type="Pfam" id="PF01345"/>
    </source>
</evidence>
<accession>A0A1G8SHN6</accession>
<dbReference type="PANTHER" id="PTHR34819:SF3">
    <property type="entry name" value="CELL SURFACE PROTEIN"/>
    <property type="match status" value="1"/>
</dbReference>